<feature type="signal peptide" evidence="3">
    <location>
        <begin position="1"/>
        <end position="39"/>
    </location>
</feature>
<evidence type="ECO:0000313" key="4">
    <source>
        <dbReference type="EMBL" id="KAL5112927.1"/>
    </source>
</evidence>
<gene>
    <name evidence="4" type="ORF">TcWFU_009400</name>
</gene>
<reference evidence="4 5" key="1">
    <citation type="journal article" date="2022" name="Front. Cell. Infect. Microbiol.">
        <title>The Genomes of Two Strains of Taenia crassiceps the Animal Model for the Study of Human Cysticercosis.</title>
        <authorList>
            <person name="Bobes R.J."/>
            <person name="Estrada K."/>
            <person name="Rios-Valencia D.G."/>
            <person name="Calderon-Gallegos A."/>
            <person name="de la Torre P."/>
            <person name="Carrero J.C."/>
            <person name="Sanchez-Flores A."/>
            <person name="Laclette J.P."/>
        </authorList>
    </citation>
    <scope>NUCLEOTIDE SEQUENCE [LARGE SCALE GENOMIC DNA]</scope>
    <source>
        <strain evidence="4">WFUcys</strain>
    </source>
</reference>
<feature type="chain" id="PRO_5046972727" evidence="3">
    <location>
        <begin position="40"/>
        <end position="165"/>
    </location>
</feature>
<keyword evidence="5" id="KW-1185">Reference proteome</keyword>
<dbReference type="PANTHER" id="PTHR33562">
    <property type="entry name" value="ATILLA, ISOFORM B-RELATED-RELATED"/>
    <property type="match status" value="1"/>
</dbReference>
<keyword evidence="1 3" id="KW-0732">Signal</keyword>
<protein>
    <submittedName>
        <fullName evidence="4">Protein quiver</fullName>
    </submittedName>
</protein>
<name>A0ABR4QTI9_9CEST</name>
<sequence length="165" mass="18310">MAGAPTFGSMIVSVPHIPKVFLIVLLLLLQVISYHGVSTQEPVPCAPRKISCFFCNSSKLKGCEDPFPKRDVFSPHLPTVDCYEDCFKWLYIDYQQKHQLIRGCSSQLILKIDRHLICMYESKGRGGYICFCSAEKCNLGSVAGASPLTVALLFATNLLLIHTVP</sequence>
<evidence type="ECO:0000313" key="5">
    <source>
        <dbReference type="Proteomes" id="UP001651158"/>
    </source>
</evidence>
<dbReference type="Proteomes" id="UP001651158">
    <property type="component" value="Unassembled WGS sequence"/>
</dbReference>
<accession>A0ABR4QTI9</accession>
<dbReference type="Pfam" id="PF17064">
    <property type="entry name" value="QVR"/>
    <property type="match status" value="1"/>
</dbReference>
<evidence type="ECO:0000256" key="2">
    <source>
        <dbReference type="ARBA" id="ARBA00023180"/>
    </source>
</evidence>
<dbReference type="EMBL" id="JAKROA010000001">
    <property type="protein sequence ID" value="KAL5112927.1"/>
    <property type="molecule type" value="Genomic_DNA"/>
</dbReference>
<evidence type="ECO:0000256" key="1">
    <source>
        <dbReference type="ARBA" id="ARBA00022729"/>
    </source>
</evidence>
<dbReference type="InterPro" id="IPR050975">
    <property type="entry name" value="Sleep_regulator"/>
</dbReference>
<comment type="caution">
    <text evidence="4">The sequence shown here is derived from an EMBL/GenBank/DDBJ whole genome shotgun (WGS) entry which is preliminary data.</text>
</comment>
<organism evidence="4 5">
    <name type="scientific">Taenia crassiceps</name>
    <dbReference type="NCBI Taxonomy" id="6207"/>
    <lineage>
        <taxon>Eukaryota</taxon>
        <taxon>Metazoa</taxon>
        <taxon>Spiralia</taxon>
        <taxon>Lophotrochozoa</taxon>
        <taxon>Platyhelminthes</taxon>
        <taxon>Cestoda</taxon>
        <taxon>Eucestoda</taxon>
        <taxon>Cyclophyllidea</taxon>
        <taxon>Taeniidae</taxon>
        <taxon>Taenia</taxon>
    </lineage>
</organism>
<keyword evidence="2" id="KW-0325">Glycoprotein</keyword>
<evidence type="ECO:0000256" key="3">
    <source>
        <dbReference type="SAM" id="SignalP"/>
    </source>
</evidence>
<proteinExistence type="predicted"/>
<dbReference type="InterPro" id="IPR031424">
    <property type="entry name" value="QVR-like"/>
</dbReference>